<feature type="region of interest" description="Disordered" evidence="1">
    <location>
        <begin position="138"/>
        <end position="171"/>
    </location>
</feature>
<evidence type="ECO:0000256" key="1">
    <source>
        <dbReference type="SAM" id="MobiDB-lite"/>
    </source>
</evidence>
<feature type="compositionally biased region" description="Basic and acidic residues" evidence="1">
    <location>
        <begin position="38"/>
        <end position="51"/>
    </location>
</feature>
<feature type="region of interest" description="Disordered" evidence="1">
    <location>
        <begin position="27"/>
        <end position="51"/>
    </location>
</feature>
<dbReference type="RefSeq" id="WP_153824993.1">
    <property type="nucleotide sequence ID" value="NZ_WJIE01000027.1"/>
</dbReference>
<keyword evidence="3" id="KW-1185">Reference proteome</keyword>
<accession>A0A6N7Q2G0</accession>
<dbReference type="AlphaFoldDB" id="A0A6N7Q2G0"/>
<protein>
    <submittedName>
        <fullName evidence="2">Uncharacterized protein</fullName>
    </submittedName>
</protein>
<sequence>MNSAVSAHLKRHLGKLSETIETSLAEKLAGLQQSAPKTKADESDPKPDDDVRKEMAALKAQLKTEREKAREKEAYAELKAKLADKVRPEALDTALKILKHDGRISLKRDGSVAFVHEDGEMDLDEGLSEWLKSREGSMFAPPPNPRSHAAKKPNYGVKAPARTSSESGEIDPLAKTEMMLTKLGIRL</sequence>
<dbReference type="Proteomes" id="UP000440224">
    <property type="component" value="Unassembled WGS sequence"/>
</dbReference>
<evidence type="ECO:0000313" key="3">
    <source>
        <dbReference type="Proteomes" id="UP000440224"/>
    </source>
</evidence>
<comment type="caution">
    <text evidence="2">The sequence shown here is derived from an EMBL/GenBank/DDBJ whole genome shotgun (WGS) entry which is preliminary data.</text>
</comment>
<gene>
    <name evidence="2" type="ORF">GF068_40860</name>
</gene>
<proteinExistence type="predicted"/>
<reference evidence="2 3" key="1">
    <citation type="submission" date="2019-10" db="EMBL/GenBank/DDBJ databases">
        <title>A soil myxobacterium in the family Polyangiaceae.</title>
        <authorList>
            <person name="Li Y."/>
            <person name="Wang J."/>
        </authorList>
    </citation>
    <scope>NUCLEOTIDE SEQUENCE [LARGE SCALE GENOMIC DNA]</scope>
    <source>
        <strain evidence="2 3">DSM 14734</strain>
    </source>
</reference>
<name>A0A6N7Q2G0_9BACT</name>
<dbReference type="EMBL" id="WJIE01000027">
    <property type="protein sequence ID" value="MRG98219.1"/>
    <property type="molecule type" value="Genomic_DNA"/>
</dbReference>
<evidence type="ECO:0000313" key="2">
    <source>
        <dbReference type="EMBL" id="MRG98219.1"/>
    </source>
</evidence>
<organism evidence="2 3">
    <name type="scientific">Polyangium spumosum</name>
    <dbReference type="NCBI Taxonomy" id="889282"/>
    <lineage>
        <taxon>Bacteria</taxon>
        <taxon>Pseudomonadati</taxon>
        <taxon>Myxococcota</taxon>
        <taxon>Polyangia</taxon>
        <taxon>Polyangiales</taxon>
        <taxon>Polyangiaceae</taxon>
        <taxon>Polyangium</taxon>
    </lineage>
</organism>